<dbReference type="PANTHER" id="PTHR43370:SF1">
    <property type="entry name" value="GUANOSINE ABC TRANSPORTER PERMEASE PROTEIN NUPQ"/>
    <property type="match status" value="1"/>
</dbReference>
<feature type="transmembrane region" description="Helical" evidence="6">
    <location>
        <begin position="219"/>
        <end position="242"/>
    </location>
</feature>
<feature type="transmembrane region" description="Helical" evidence="6">
    <location>
        <begin position="182"/>
        <end position="207"/>
    </location>
</feature>
<reference evidence="7 8" key="1">
    <citation type="submission" date="2018-02" db="EMBL/GenBank/DDBJ databases">
        <title>Whole genome sequencing of endophytic bacterium.</title>
        <authorList>
            <person name="Eedara R."/>
            <person name="Podile A.R."/>
        </authorList>
    </citation>
    <scope>NUCLEOTIDE SEQUENCE [LARGE SCALE GENOMIC DNA]</scope>
    <source>
        <strain evidence="7 8">RP1T</strain>
    </source>
</reference>
<gene>
    <name evidence="7" type="ORF">C5L14_18445</name>
</gene>
<dbReference type="GO" id="GO:0005886">
    <property type="term" value="C:plasma membrane"/>
    <property type="evidence" value="ECO:0007669"/>
    <property type="project" value="UniProtKB-SubCell"/>
</dbReference>
<dbReference type="Proteomes" id="UP000237682">
    <property type="component" value="Unassembled WGS sequence"/>
</dbReference>
<protein>
    <submittedName>
        <fullName evidence="7">ABC transporter permease</fullName>
    </submittedName>
</protein>
<dbReference type="GO" id="GO:0022857">
    <property type="term" value="F:transmembrane transporter activity"/>
    <property type="evidence" value="ECO:0007669"/>
    <property type="project" value="InterPro"/>
</dbReference>
<dbReference type="CDD" id="cd06580">
    <property type="entry name" value="TM_PBP1_transp_TpRbsC_like"/>
    <property type="match status" value="1"/>
</dbReference>
<keyword evidence="3 6" id="KW-0812">Transmembrane</keyword>
<evidence type="ECO:0000256" key="1">
    <source>
        <dbReference type="ARBA" id="ARBA00004651"/>
    </source>
</evidence>
<feature type="transmembrane region" description="Helical" evidence="6">
    <location>
        <begin position="56"/>
        <end position="78"/>
    </location>
</feature>
<dbReference type="EMBL" id="PUEJ01000006">
    <property type="protein sequence ID" value="PRH86220.1"/>
    <property type="molecule type" value="Genomic_DNA"/>
</dbReference>
<feature type="transmembrane region" description="Helical" evidence="6">
    <location>
        <begin position="128"/>
        <end position="151"/>
    </location>
</feature>
<feature type="transmembrane region" description="Helical" evidence="6">
    <location>
        <begin position="85"/>
        <end position="108"/>
    </location>
</feature>
<accession>A0A2S9QA84</accession>
<feature type="transmembrane region" description="Helical" evidence="6">
    <location>
        <begin position="30"/>
        <end position="50"/>
    </location>
</feature>
<dbReference type="Pfam" id="PF02653">
    <property type="entry name" value="BPD_transp_2"/>
    <property type="match status" value="1"/>
</dbReference>
<comment type="caution">
    <text evidence="7">The sequence shown here is derived from an EMBL/GenBank/DDBJ whole genome shotgun (WGS) entry which is preliminary data.</text>
</comment>
<evidence type="ECO:0000313" key="8">
    <source>
        <dbReference type="Proteomes" id="UP000237682"/>
    </source>
</evidence>
<dbReference type="InterPro" id="IPR001851">
    <property type="entry name" value="ABC_transp_permease"/>
</dbReference>
<keyword evidence="8" id="KW-1185">Reference proteome</keyword>
<evidence type="ECO:0000313" key="7">
    <source>
        <dbReference type="EMBL" id="PRH86220.1"/>
    </source>
</evidence>
<organism evidence="7 8">
    <name type="scientific">Labrys okinawensis</name>
    <dbReference type="NCBI Taxonomy" id="346911"/>
    <lineage>
        <taxon>Bacteria</taxon>
        <taxon>Pseudomonadati</taxon>
        <taxon>Pseudomonadota</taxon>
        <taxon>Alphaproteobacteria</taxon>
        <taxon>Hyphomicrobiales</taxon>
        <taxon>Xanthobacteraceae</taxon>
        <taxon>Labrys</taxon>
    </lineage>
</organism>
<dbReference type="RefSeq" id="WP_105863515.1">
    <property type="nucleotide sequence ID" value="NZ_PUEJ01000006.1"/>
</dbReference>
<feature type="transmembrane region" description="Helical" evidence="6">
    <location>
        <begin position="262"/>
        <end position="279"/>
    </location>
</feature>
<keyword evidence="5 6" id="KW-0472">Membrane</keyword>
<sequence length="297" mass="30330">MSDILIAILRSGTPLIYVAMAGMLAQRAGIWNLGLEGLMIAGACAAAVGTAKSGSIAFGLGLAIVVCVLGSMLLWFVVEKLRAHPIIAGLGLTGLGLGGTDLAVQAIYGSQASVMAGRGLPRLGEAFGPFGVLSVLVIAMPFVVLALWVIVRRTRFGLQLTACGEHPFAARSVGVAPARMRLIALMGGGVLCALGGAELALGTLQLFSINMTAGRGFMGFASVIFGGGHPIGSALAALFFSIVDALGIRAQLVFGDKVPRDLLLALPYLATVLGVWISGQLRGGVKAAATGGELRDY</sequence>
<evidence type="ECO:0000256" key="3">
    <source>
        <dbReference type="ARBA" id="ARBA00022692"/>
    </source>
</evidence>
<comment type="subcellular location">
    <subcellularLocation>
        <location evidence="1">Cell membrane</location>
        <topology evidence="1">Multi-pass membrane protein</topology>
    </subcellularLocation>
</comment>
<keyword evidence="2" id="KW-1003">Cell membrane</keyword>
<dbReference type="PANTHER" id="PTHR43370">
    <property type="entry name" value="SUGAR ABC TRANSPORTER INTEGRAL MEMBRANE PROTEIN-RELATED"/>
    <property type="match status" value="1"/>
</dbReference>
<evidence type="ECO:0000256" key="5">
    <source>
        <dbReference type="ARBA" id="ARBA00023136"/>
    </source>
</evidence>
<proteinExistence type="predicted"/>
<dbReference type="AlphaFoldDB" id="A0A2S9QA84"/>
<evidence type="ECO:0000256" key="6">
    <source>
        <dbReference type="SAM" id="Phobius"/>
    </source>
</evidence>
<keyword evidence="4 6" id="KW-1133">Transmembrane helix</keyword>
<dbReference type="OrthoDB" id="8070027at2"/>
<name>A0A2S9QA84_9HYPH</name>
<evidence type="ECO:0000256" key="2">
    <source>
        <dbReference type="ARBA" id="ARBA00022475"/>
    </source>
</evidence>
<evidence type="ECO:0000256" key="4">
    <source>
        <dbReference type="ARBA" id="ARBA00022989"/>
    </source>
</evidence>